<proteinExistence type="predicted"/>
<evidence type="ECO:0000259" key="1">
    <source>
        <dbReference type="PROSITE" id="PS50878"/>
    </source>
</evidence>
<keyword evidence="3" id="KW-1185">Reference proteome</keyword>
<dbReference type="CDD" id="cd01650">
    <property type="entry name" value="RT_nLTR_like"/>
    <property type="match status" value="1"/>
</dbReference>
<reference evidence="2 3" key="1">
    <citation type="submission" date="2023-11" db="EMBL/GenBank/DDBJ databases">
        <authorList>
            <person name="Hedman E."/>
            <person name="Englund M."/>
            <person name="Stromberg M."/>
            <person name="Nyberg Akerstrom W."/>
            <person name="Nylinder S."/>
            <person name="Jareborg N."/>
            <person name="Kallberg Y."/>
            <person name="Kronander E."/>
        </authorList>
    </citation>
    <scope>NUCLEOTIDE SEQUENCE [LARGE SCALE GENOMIC DNA]</scope>
</reference>
<dbReference type="SUPFAM" id="SSF56219">
    <property type="entry name" value="DNase I-like"/>
    <property type="match status" value="1"/>
</dbReference>
<feature type="domain" description="Reverse transcriptase" evidence="1">
    <location>
        <begin position="487"/>
        <end position="697"/>
    </location>
</feature>
<sequence>MAASKECLQMAISQRIALLLLQEPYVGAKAHVTCNRRVIQKPTSNRDKPVKSAVIVVDPTYLIIENPEHVSENIVGFIVKIGKFEVGIINVYLEKDGNIEEDTKKITRIVQDMATENVILTGDFNARSLWWGSRAEDKRGLLLLEMIAELDMNVLNQGSESTFYQYRGGKLYSSIVDVTCCTSAILHKMERWRVDPNFVTLSDHRAIQFQMKVKTDKQSVALRNSTRLFNTAKANWSLFRNDFKEKLEKENVTENKIKTIDTPEELDDIVDSYVKQVKLACQKSIPTISKNVYKTCTPWWNTQLEAERCKVIRLRRRIKFANERRKPYVIQDFVEAKEKYVNNIMTAITTSWKELCTKQEKETVWQSMYRIIKKCSASNQDKLLKSGDEILNANDSAMLLAKSFYPDDDKIIDTEEQTRIRDKADKITKELRKSTTISHRSFTEIEIEAVLDKMDPKKAPGEDGITSDICYQSYKTMPSTLMAIYNKSLEIGYFPKIWKNAIIKIIPKPNREDYTVPKAYRPIGLLPIFGKILEKLFVTRLLWQLGKEGKLNSRPYGFMPQRSTEDALYDAISFIKQGIKEKKIVVVVSLDIEGAFDNAWWPQIINEMHRKQVSQDILRLITSYLSSRNITLKYAGAVVTKSTTKGCIQGSTCGPILWNILLDPLLESTSHLKVHVQAFADDILVIAKGHSAKAIEE</sequence>
<organism evidence="2 3">
    <name type="scientific">Parnassius mnemosyne</name>
    <name type="common">clouded apollo</name>
    <dbReference type="NCBI Taxonomy" id="213953"/>
    <lineage>
        <taxon>Eukaryota</taxon>
        <taxon>Metazoa</taxon>
        <taxon>Ecdysozoa</taxon>
        <taxon>Arthropoda</taxon>
        <taxon>Hexapoda</taxon>
        <taxon>Insecta</taxon>
        <taxon>Pterygota</taxon>
        <taxon>Neoptera</taxon>
        <taxon>Endopterygota</taxon>
        <taxon>Lepidoptera</taxon>
        <taxon>Glossata</taxon>
        <taxon>Ditrysia</taxon>
        <taxon>Papilionoidea</taxon>
        <taxon>Papilionidae</taxon>
        <taxon>Parnassiinae</taxon>
        <taxon>Parnassini</taxon>
        <taxon>Parnassius</taxon>
        <taxon>Driopa</taxon>
    </lineage>
</organism>
<dbReference type="InterPro" id="IPR000477">
    <property type="entry name" value="RT_dom"/>
</dbReference>
<dbReference type="Gene3D" id="3.60.10.10">
    <property type="entry name" value="Endonuclease/exonuclease/phosphatase"/>
    <property type="match status" value="1"/>
</dbReference>
<dbReference type="EMBL" id="CAVLGL010000057">
    <property type="protein sequence ID" value="CAK1583267.1"/>
    <property type="molecule type" value="Genomic_DNA"/>
</dbReference>
<dbReference type="SUPFAM" id="SSF56672">
    <property type="entry name" value="DNA/RNA polymerases"/>
    <property type="match status" value="1"/>
</dbReference>
<dbReference type="InterPro" id="IPR036691">
    <property type="entry name" value="Endo/exonu/phosph_ase_sf"/>
</dbReference>
<dbReference type="Proteomes" id="UP001314205">
    <property type="component" value="Unassembled WGS sequence"/>
</dbReference>
<dbReference type="PANTHER" id="PTHR19446">
    <property type="entry name" value="REVERSE TRANSCRIPTASES"/>
    <property type="match status" value="1"/>
</dbReference>
<dbReference type="PROSITE" id="PS50878">
    <property type="entry name" value="RT_POL"/>
    <property type="match status" value="1"/>
</dbReference>
<dbReference type="Pfam" id="PF00078">
    <property type="entry name" value="RVT_1"/>
    <property type="match status" value="1"/>
</dbReference>
<dbReference type="GO" id="GO:0071897">
    <property type="term" value="P:DNA biosynthetic process"/>
    <property type="evidence" value="ECO:0007669"/>
    <property type="project" value="UniProtKB-ARBA"/>
</dbReference>
<dbReference type="InterPro" id="IPR005135">
    <property type="entry name" value="Endo/exonuclease/phosphatase"/>
</dbReference>
<accession>A0AAV1KN24</accession>
<evidence type="ECO:0000313" key="2">
    <source>
        <dbReference type="EMBL" id="CAK1583267.1"/>
    </source>
</evidence>
<dbReference type="InterPro" id="IPR043502">
    <property type="entry name" value="DNA/RNA_pol_sf"/>
</dbReference>
<comment type="caution">
    <text evidence="2">The sequence shown here is derived from an EMBL/GenBank/DDBJ whole genome shotgun (WGS) entry which is preliminary data.</text>
</comment>
<name>A0AAV1KN24_9NEOP</name>
<protein>
    <recommendedName>
        <fullName evidence="1">Reverse transcriptase domain-containing protein</fullName>
    </recommendedName>
</protein>
<evidence type="ECO:0000313" key="3">
    <source>
        <dbReference type="Proteomes" id="UP001314205"/>
    </source>
</evidence>
<gene>
    <name evidence="2" type="ORF">PARMNEM_LOCUS4682</name>
</gene>
<dbReference type="Pfam" id="PF14529">
    <property type="entry name" value="Exo_endo_phos_2"/>
    <property type="match status" value="1"/>
</dbReference>
<dbReference type="AlphaFoldDB" id="A0AAV1KN24"/>
<dbReference type="GO" id="GO:0003824">
    <property type="term" value="F:catalytic activity"/>
    <property type="evidence" value="ECO:0007669"/>
    <property type="project" value="InterPro"/>
</dbReference>